<evidence type="ECO:0000256" key="1">
    <source>
        <dbReference type="SAM" id="MobiDB-lite"/>
    </source>
</evidence>
<name>A0AAW2F5F2_9HYME</name>
<dbReference type="AlphaFoldDB" id="A0AAW2F5F2"/>
<gene>
    <name evidence="2" type="ORF">PUN28_013625</name>
</gene>
<organism evidence="2 3">
    <name type="scientific">Cardiocondyla obscurior</name>
    <dbReference type="NCBI Taxonomy" id="286306"/>
    <lineage>
        <taxon>Eukaryota</taxon>
        <taxon>Metazoa</taxon>
        <taxon>Ecdysozoa</taxon>
        <taxon>Arthropoda</taxon>
        <taxon>Hexapoda</taxon>
        <taxon>Insecta</taxon>
        <taxon>Pterygota</taxon>
        <taxon>Neoptera</taxon>
        <taxon>Endopterygota</taxon>
        <taxon>Hymenoptera</taxon>
        <taxon>Apocrita</taxon>
        <taxon>Aculeata</taxon>
        <taxon>Formicoidea</taxon>
        <taxon>Formicidae</taxon>
        <taxon>Myrmicinae</taxon>
        <taxon>Cardiocondyla</taxon>
    </lineage>
</organism>
<sequence>MSKSSGSSFHGSSARAIPSPVRAPIPATSSLQPPTSGLPCCCMMPGGLLASLSDLTLGLERLGVFGGKSSLLLGLLPPAPASSLPPPSPPPPPLCFLFA</sequence>
<feature type="compositionally biased region" description="Low complexity" evidence="1">
    <location>
        <begin position="1"/>
        <end position="13"/>
    </location>
</feature>
<protein>
    <submittedName>
        <fullName evidence="2">Uncharacterized protein</fullName>
    </submittedName>
</protein>
<evidence type="ECO:0000313" key="3">
    <source>
        <dbReference type="Proteomes" id="UP001430953"/>
    </source>
</evidence>
<dbReference type="Proteomes" id="UP001430953">
    <property type="component" value="Unassembled WGS sequence"/>
</dbReference>
<evidence type="ECO:0000313" key="2">
    <source>
        <dbReference type="EMBL" id="KAL0110104.1"/>
    </source>
</evidence>
<feature type="region of interest" description="Disordered" evidence="1">
    <location>
        <begin position="1"/>
        <end position="30"/>
    </location>
</feature>
<dbReference type="EMBL" id="JADYXP020000014">
    <property type="protein sequence ID" value="KAL0110104.1"/>
    <property type="molecule type" value="Genomic_DNA"/>
</dbReference>
<proteinExistence type="predicted"/>
<reference evidence="2 3" key="1">
    <citation type="submission" date="2023-03" db="EMBL/GenBank/DDBJ databases">
        <title>High recombination rates correlate with genetic variation in Cardiocondyla obscurior ants.</title>
        <authorList>
            <person name="Errbii M."/>
        </authorList>
    </citation>
    <scope>NUCLEOTIDE SEQUENCE [LARGE SCALE GENOMIC DNA]</scope>
    <source>
        <strain evidence="2">Alpha-2009</strain>
        <tissue evidence="2">Whole body</tissue>
    </source>
</reference>
<keyword evidence="3" id="KW-1185">Reference proteome</keyword>
<comment type="caution">
    <text evidence="2">The sequence shown here is derived from an EMBL/GenBank/DDBJ whole genome shotgun (WGS) entry which is preliminary data.</text>
</comment>
<accession>A0AAW2F5F2</accession>